<name>A0A9P0D1N6_9CUCU</name>
<evidence type="ECO:0000256" key="1">
    <source>
        <dbReference type="SAM" id="MobiDB-lite"/>
    </source>
</evidence>
<proteinExistence type="predicted"/>
<dbReference type="AlphaFoldDB" id="A0A9P0D1N6"/>
<organism evidence="3 4">
    <name type="scientific">Psylliodes chrysocephalus</name>
    <dbReference type="NCBI Taxonomy" id="3402493"/>
    <lineage>
        <taxon>Eukaryota</taxon>
        <taxon>Metazoa</taxon>
        <taxon>Ecdysozoa</taxon>
        <taxon>Arthropoda</taxon>
        <taxon>Hexapoda</taxon>
        <taxon>Insecta</taxon>
        <taxon>Pterygota</taxon>
        <taxon>Neoptera</taxon>
        <taxon>Endopterygota</taxon>
        <taxon>Coleoptera</taxon>
        <taxon>Polyphaga</taxon>
        <taxon>Cucujiformia</taxon>
        <taxon>Chrysomeloidea</taxon>
        <taxon>Chrysomelidae</taxon>
        <taxon>Galerucinae</taxon>
        <taxon>Alticini</taxon>
        <taxon>Psylliodes</taxon>
    </lineage>
</organism>
<gene>
    <name evidence="3" type="ORF">PSYICH_LOCUS10354</name>
</gene>
<keyword evidence="4" id="KW-1185">Reference proteome</keyword>
<feature type="transmembrane region" description="Helical" evidence="2">
    <location>
        <begin position="20"/>
        <end position="43"/>
    </location>
</feature>
<evidence type="ECO:0000313" key="4">
    <source>
        <dbReference type="Proteomes" id="UP001153636"/>
    </source>
</evidence>
<dbReference type="InterPro" id="IPR029673">
    <property type="entry name" value="TMEM179"/>
</dbReference>
<dbReference type="PANTHER" id="PTHR31872">
    <property type="entry name" value="TRANSMEMBRANE PROTEIN 179"/>
    <property type="match status" value="1"/>
</dbReference>
<feature type="transmembrane region" description="Helical" evidence="2">
    <location>
        <begin position="216"/>
        <end position="238"/>
    </location>
</feature>
<sequence>MGPRKYYHHVERDPENIKSIWKVLHTSTFVLIILNSLISAYIFGDILKMFNYRCILHIEPIFGLTQITYLNNNTQIQIINLREDKLKTEENTTEEFTTTFQPENVTKMTLNERAVDTLDSSLSNSTNFTQFIDWSKAGIISESLKHVYIINDTFWYKNDSEYGKINVHIRGSDYGSTTSCDLVLFVPLISLISAAAFGALIMLFGRGQQSQRSWVIVYPVLIASAIMTILSIIALISMKNGVEDFCSHFQDYTGESKCSRYISLFTFQGKLTLSDFWDDYILCYYSFILTLLLWTIQMVVTILRLGSLADFHFVTVSVEKSEINVDEEFDEKIHNALLNSGMKPLNHKSLQKDDSNLTNEKSDESTTV</sequence>
<evidence type="ECO:0000256" key="2">
    <source>
        <dbReference type="SAM" id="Phobius"/>
    </source>
</evidence>
<keyword evidence="2" id="KW-0472">Membrane</keyword>
<evidence type="ECO:0000313" key="3">
    <source>
        <dbReference type="EMBL" id="CAH1109690.1"/>
    </source>
</evidence>
<keyword evidence="2" id="KW-1133">Transmembrane helix</keyword>
<feature type="compositionally biased region" description="Basic and acidic residues" evidence="1">
    <location>
        <begin position="350"/>
        <end position="368"/>
    </location>
</feature>
<protein>
    <submittedName>
        <fullName evidence="3">Uncharacterized protein</fullName>
    </submittedName>
</protein>
<keyword evidence="2" id="KW-0812">Transmembrane</keyword>
<dbReference type="OrthoDB" id="8173371at2759"/>
<feature type="transmembrane region" description="Helical" evidence="2">
    <location>
        <begin position="182"/>
        <end position="204"/>
    </location>
</feature>
<dbReference type="EMBL" id="OV651816">
    <property type="protein sequence ID" value="CAH1109690.1"/>
    <property type="molecule type" value="Genomic_DNA"/>
</dbReference>
<dbReference type="PANTHER" id="PTHR31872:SF4">
    <property type="entry name" value="TRANSMEMBRANE PROTEIN 179"/>
    <property type="match status" value="1"/>
</dbReference>
<dbReference type="Proteomes" id="UP001153636">
    <property type="component" value="Chromosome 4"/>
</dbReference>
<feature type="region of interest" description="Disordered" evidence="1">
    <location>
        <begin position="344"/>
        <end position="368"/>
    </location>
</feature>
<reference evidence="3" key="1">
    <citation type="submission" date="2022-01" db="EMBL/GenBank/DDBJ databases">
        <authorList>
            <person name="King R."/>
        </authorList>
    </citation>
    <scope>NUCLEOTIDE SEQUENCE</scope>
</reference>
<accession>A0A9P0D1N6</accession>
<feature type="transmembrane region" description="Helical" evidence="2">
    <location>
        <begin position="284"/>
        <end position="303"/>
    </location>
</feature>